<comment type="caution">
    <text evidence="1">The sequence shown here is derived from an EMBL/GenBank/DDBJ whole genome shotgun (WGS) entry which is preliminary data.</text>
</comment>
<dbReference type="AlphaFoldDB" id="A0A8X6XLB8"/>
<proteinExistence type="predicted"/>
<sequence length="146" mass="16889">MKFQQENSSNVSLKTKLSNDSGMYNRKEEDYYCAVDLLKRFTDDLEDDGFSRMISKTPAKATNNKKQRKFNLNLAESENDKKYQPYSINLGPGLIMELKELRNANYLGFVKYGDGQEIHNCFNIPKDQLIVLKKAIEAMEIHIDSH</sequence>
<gene>
    <name evidence="1" type="ORF">TNIN_252441</name>
</gene>
<reference evidence="1" key="1">
    <citation type="submission" date="2020-08" db="EMBL/GenBank/DDBJ databases">
        <title>Multicomponent nature underlies the extraordinary mechanical properties of spider dragline silk.</title>
        <authorList>
            <person name="Kono N."/>
            <person name="Nakamura H."/>
            <person name="Mori M."/>
            <person name="Yoshida Y."/>
            <person name="Ohtoshi R."/>
            <person name="Malay A.D."/>
            <person name="Moran D.A.P."/>
            <person name="Tomita M."/>
            <person name="Numata K."/>
            <person name="Arakawa K."/>
        </authorList>
    </citation>
    <scope>NUCLEOTIDE SEQUENCE</scope>
</reference>
<dbReference type="OrthoDB" id="6431741at2759"/>
<organism evidence="1 2">
    <name type="scientific">Trichonephila inaurata madagascariensis</name>
    <dbReference type="NCBI Taxonomy" id="2747483"/>
    <lineage>
        <taxon>Eukaryota</taxon>
        <taxon>Metazoa</taxon>
        <taxon>Ecdysozoa</taxon>
        <taxon>Arthropoda</taxon>
        <taxon>Chelicerata</taxon>
        <taxon>Arachnida</taxon>
        <taxon>Araneae</taxon>
        <taxon>Araneomorphae</taxon>
        <taxon>Entelegynae</taxon>
        <taxon>Araneoidea</taxon>
        <taxon>Nephilidae</taxon>
        <taxon>Trichonephila</taxon>
        <taxon>Trichonephila inaurata</taxon>
    </lineage>
</organism>
<accession>A0A8X6XLB8</accession>
<dbReference type="Proteomes" id="UP000886998">
    <property type="component" value="Unassembled WGS sequence"/>
</dbReference>
<keyword evidence="2" id="KW-1185">Reference proteome</keyword>
<protein>
    <submittedName>
        <fullName evidence="1">Uncharacterized protein</fullName>
    </submittedName>
</protein>
<name>A0A8X6XLB8_9ARAC</name>
<evidence type="ECO:0000313" key="2">
    <source>
        <dbReference type="Proteomes" id="UP000886998"/>
    </source>
</evidence>
<dbReference type="EMBL" id="BMAV01010009">
    <property type="protein sequence ID" value="GFY54747.1"/>
    <property type="molecule type" value="Genomic_DNA"/>
</dbReference>
<evidence type="ECO:0000313" key="1">
    <source>
        <dbReference type="EMBL" id="GFY54747.1"/>
    </source>
</evidence>